<dbReference type="AlphaFoldDB" id="A0A8S2R7K9"/>
<sequence>MVDETSEDLEKFLSKVDDIHYDILYTNRAQVYVKQGRYEDAINDCDWALKVTPTYIKAFVIRGKCFMNLKEFDRAKDEFTQAEQIAITNFEPIATQCIQDVQRQRDKHQREESARIFLSNEDPSKPMNLTNTLQKLNNDKQPIIFYAGGLDLLCQLLKDETTRTAFRVNNGFNLFNSHSIIAKTDDQTLSDSVFNLMIIICQDDGTKTKLSIKQYFNDKNELIKLISMLKSTSIDEEIRTTILSLLTNLCSEKHIRHCAVNETDLLQILIDDLGQNENEHELNLLGLLINITNEPSPNLEETYRNLCEKILTKLKHSTHHQRMFTLLGNVAMHYNQAIDILVENKITVSISQALQQDADEEKIRAAVRLLALCTKSNDQGQQAVANDKKLLSLIYEQLMKSQHSLLIGNSALMFGNISAHPSTRQFLKKNPGIEKTIGQMLKLVEESWLSKAAKKNVAIFITKMVKADESFLEEYRKQHGTEILHSALKDVEL</sequence>
<dbReference type="InterPro" id="IPR019734">
    <property type="entry name" value="TPR_rpt"/>
</dbReference>
<keyword evidence="1" id="KW-0802">TPR repeat</keyword>
<dbReference type="InterPro" id="IPR043195">
    <property type="entry name" value="TTC12"/>
</dbReference>
<dbReference type="EMBL" id="CAJOBJ010009670">
    <property type="protein sequence ID" value="CAF4143932.1"/>
    <property type="molecule type" value="Genomic_DNA"/>
</dbReference>
<dbReference type="InterPro" id="IPR011990">
    <property type="entry name" value="TPR-like_helical_dom_sf"/>
</dbReference>
<accession>A0A8S2R7K9</accession>
<dbReference type="SUPFAM" id="SSF48371">
    <property type="entry name" value="ARM repeat"/>
    <property type="match status" value="1"/>
</dbReference>
<gene>
    <name evidence="2" type="ORF">GIL414_LOCUS19162</name>
</gene>
<dbReference type="PANTHER" id="PTHR46540:SF1">
    <property type="entry name" value="TETRATRICOPEPTIDE REPEAT PROTEIN 12"/>
    <property type="match status" value="1"/>
</dbReference>
<organism evidence="2 3">
    <name type="scientific">Rotaria magnacalcarata</name>
    <dbReference type="NCBI Taxonomy" id="392030"/>
    <lineage>
        <taxon>Eukaryota</taxon>
        <taxon>Metazoa</taxon>
        <taxon>Spiralia</taxon>
        <taxon>Gnathifera</taxon>
        <taxon>Rotifera</taxon>
        <taxon>Eurotatoria</taxon>
        <taxon>Bdelloidea</taxon>
        <taxon>Philodinida</taxon>
        <taxon>Philodinidae</taxon>
        <taxon>Rotaria</taxon>
    </lineage>
</organism>
<dbReference type="GO" id="GO:0070286">
    <property type="term" value="P:axonemal dynein complex assembly"/>
    <property type="evidence" value="ECO:0007669"/>
    <property type="project" value="TreeGrafter"/>
</dbReference>
<dbReference type="GO" id="GO:0007288">
    <property type="term" value="P:sperm axoneme assembly"/>
    <property type="evidence" value="ECO:0007669"/>
    <property type="project" value="TreeGrafter"/>
</dbReference>
<dbReference type="InterPro" id="IPR011989">
    <property type="entry name" value="ARM-like"/>
</dbReference>
<dbReference type="Proteomes" id="UP000681720">
    <property type="component" value="Unassembled WGS sequence"/>
</dbReference>
<evidence type="ECO:0000313" key="2">
    <source>
        <dbReference type="EMBL" id="CAF4143932.1"/>
    </source>
</evidence>
<dbReference type="PANTHER" id="PTHR46540">
    <property type="entry name" value="TETRATRICOPEPTIDE REPEAT PROTEIN 12"/>
    <property type="match status" value="1"/>
</dbReference>
<dbReference type="Gene3D" id="1.25.40.10">
    <property type="entry name" value="Tetratricopeptide repeat domain"/>
    <property type="match status" value="1"/>
</dbReference>
<protein>
    <submittedName>
        <fullName evidence="2">Uncharacterized protein</fullName>
    </submittedName>
</protein>
<reference evidence="2" key="1">
    <citation type="submission" date="2021-02" db="EMBL/GenBank/DDBJ databases">
        <authorList>
            <person name="Nowell W R."/>
        </authorList>
    </citation>
    <scope>NUCLEOTIDE SEQUENCE</scope>
</reference>
<dbReference type="PROSITE" id="PS50005">
    <property type="entry name" value="TPR"/>
    <property type="match status" value="1"/>
</dbReference>
<dbReference type="Gene3D" id="1.25.10.10">
    <property type="entry name" value="Leucine-rich Repeat Variant"/>
    <property type="match status" value="1"/>
</dbReference>
<evidence type="ECO:0000313" key="3">
    <source>
        <dbReference type="Proteomes" id="UP000681720"/>
    </source>
</evidence>
<name>A0A8S2R7K9_9BILA</name>
<dbReference type="SMART" id="SM00028">
    <property type="entry name" value="TPR"/>
    <property type="match status" value="2"/>
</dbReference>
<dbReference type="GO" id="GO:0005737">
    <property type="term" value="C:cytoplasm"/>
    <property type="evidence" value="ECO:0007669"/>
    <property type="project" value="TreeGrafter"/>
</dbReference>
<feature type="repeat" description="TPR" evidence="1">
    <location>
        <begin position="22"/>
        <end position="55"/>
    </location>
</feature>
<proteinExistence type="predicted"/>
<dbReference type="SUPFAM" id="SSF48452">
    <property type="entry name" value="TPR-like"/>
    <property type="match status" value="1"/>
</dbReference>
<dbReference type="GO" id="GO:0005813">
    <property type="term" value="C:centrosome"/>
    <property type="evidence" value="ECO:0007669"/>
    <property type="project" value="TreeGrafter"/>
</dbReference>
<comment type="caution">
    <text evidence="2">The sequence shown here is derived from an EMBL/GenBank/DDBJ whole genome shotgun (WGS) entry which is preliminary data.</text>
</comment>
<dbReference type="Pfam" id="PF00515">
    <property type="entry name" value="TPR_1"/>
    <property type="match status" value="1"/>
</dbReference>
<dbReference type="InterPro" id="IPR016024">
    <property type="entry name" value="ARM-type_fold"/>
</dbReference>
<evidence type="ECO:0000256" key="1">
    <source>
        <dbReference type="PROSITE-ProRule" id="PRU00339"/>
    </source>
</evidence>